<proteinExistence type="predicted"/>
<keyword evidence="1" id="KW-0808">Transferase</keyword>
<evidence type="ECO:0000256" key="2">
    <source>
        <dbReference type="ARBA" id="ARBA00023315"/>
    </source>
</evidence>
<accession>A0ABN0KKR1</accession>
<dbReference type="PANTHER" id="PTHR43877:SF2">
    <property type="entry name" value="AMINOALKYLPHOSPHONATE N-ACETYLTRANSFERASE-RELATED"/>
    <property type="match status" value="1"/>
</dbReference>
<keyword evidence="2" id="KW-0012">Acyltransferase</keyword>
<dbReference type="EMBL" id="AHYU01000064">
    <property type="protein sequence ID" value="EOT23982.1"/>
    <property type="molecule type" value="Genomic_DNA"/>
</dbReference>
<name>A0ABN0KKR1_9ENTE</name>
<reference evidence="4 5" key="1">
    <citation type="submission" date="2013-03" db="EMBL/GenBank/DDBJ databases">
        <title>The Genome Sequence of Enterococcus durans ATCC_6056 (Illumina only assembly).</title>
        <authorList>
            <consortium name="The Broad Institute Genomics Platform"/>
            <consortium name="The Broad Institute Genome Sequencing Center for Infectious Disease"/>
            <person name="Earl A."/>
            <person name="Russ C."/>
            <person name="Gilmore M."/>
            <person name="Surin D."/>
            <person name="Walker B."/>
            <person name="Young S."/>
            <person name="Zeng Q."/>
            <person name="Gargeya S."/>
            <person name="Fitzgerald M."/>
            <person name="Haas B."/>
            <person name="Abouelleil A."/>
            <person name="Allen A.W."/>
            <person name="Alvarado L."/>
            <person name="Arachchi H.M."/>
            <person name="Berlin A.M."/>
            <person name="Chapman S.B."/>
            <person name="Gainer-Dewar J."/>
            <person name="Goldberg J."/>
            <person name="Griggs A."/>
            <person name="Gujja S."/>
            <person name="Hansen M."/>
            <person name="Howarth C."/>
            <person name="Imamovic A."/>
            <person name="Ireland A."/>
            <person name="Larimer J."/>
            <person name="McCowan C."/>
            <person name="Murphy C."/>
            <person name="Pearson M."/>
            <person name="Poon T.W."/>
            <person name="Priest M."/>
            <person name="Roberts A."/>
            <person name="Saif S."/>
            <person name="Shea T."/>
            <person name="Sisk P."/>
            <person name="Sykes S."/>
            <person name="Wortman J."/>
            <person name="Nusbaum C."/>
            <person name="Birren B."/>
        </authorList>
    </citation>
    <scope>NUCLEOTIDE SEQUENCE [LARGE SCALE GENOMIC DNA]</scope>
    <source>
        <strain evidence="4 5">ATCC 6056</strain>
    </source>
</reference>
<dbReference type="InterPro" id="IPR050832">
    <property type="entry name" value="Bact_Acetyltransf"/>
</dbReference>
<evidence type="ECO:0000256" key="1">
    <source>
        <dbReference type="ARBA" id="ARBA00022679"/>
    </source>
</evidence>
<dbReference type="InterPro" id="IPR016181">
    <property type="entry name" value="Acyl_CoA_acyltransferase"/>
</dbReference>
<feature type="domain" description="N-acetyltransferase" evidence="3">
    <location>
        <begin position="1"/>
        <end position="150"/>
    </location>
</feature>
<organism evidence="4 5">
    <name type="scientific">Enterococcus durans ATCC 6056</name>
    <dbReference type="NCBI Taxonomy" id="1140001"/>
    <lineage>
        <taxon>Bacteria</taxon>
        <taxon>Bacillati</taxon>
        <taxon>Bacillota</taxon>
        <taxon>Bacilli</taxon>
        <taxon>Lactobacillales</taxon>
        <taxon>Enterococcaceae</taxon>
        <taxon>Enterococcus</taxon>
    </lineage>
</organism>
<dbReference type="RefSeq" id="WP_005876138.1">
    <property type="nucleotide sequence ID" value="NZ_KE136373.1"/>
</dbReference>
<dbReference type="Proteomes" id="UP000014210">
    <property type="component" value="Unassembled WGS sequence"/>
</dbReference>
<dbReference type="PANTHER" id="PTHR43877">
    <property type="entry name" value="AMINOALKYLPHOSPHONATE N-ACETYLTRANSFERASE-RELATED-RELATED"/>
    <property type="match status" value="1"/>
</dbReference>
<keyword evidence="5" id="KW-1185">Reference proteome</keyword>
<dbReference type="SUPFAM" id="SSF55729">
    <property type="entry name" value="Acyl-CoA N-acyltransferases (Nat)"/>
    <property type="match status" value="1"/>
</dbReference>
<gene>
    <name evidence="4" type="ORF">OMS_03027</name>
</gene>
<comment type="caution">
    <text evidence="4">The sequence shown here is derived from an EMBL/GenBank/DDBJ whole genome shotgun (WGS) entry which is preliminary data.</text>
</comment>
<sequence>MIREISIHDAEVLRNINSEQLGYDVSLELTTQQIKKLSKDKKNHIFLVYESTETNEVLGYVHAELYESIYSEPMFNILALAVSKKAEKRGIGKKLMYGLETIARQRNILAIRFNSGEKRHEAHKFYEHIGYKSDKLQKRFLKFLKGETDE</sequence>
<evidence type="ECO:0000313" key="4">
    <source>
        <dbReference type="EMBL" id="EOT23982.1"/>
    </source>
</evidence>
<dbReference type="Pfam" id="PF00583">
    <property type="entry name" value="Acetyltransf_1"/>
    <property type="match status" value="1"/>
</dbReference>
<evidence type="ECO:0000259" key="3">
    <source>
        <dbReference type="PROSITE" id="PS51186"/>
    </source>
</evidence>
<protein>
    <submittedName>
        <fullName evidence="4">GNAT family acetyltransferase</fullName>
    </submittedName>
</protein>
<dbReference type="CDD" id="cd04301">
    <property type="entry name" value="NAT_SF"/>
    <property type="match status" value="1"/>
</dbReference>
<dbReference type="PROSITE" id="PS51186">
    <property type="entry name" value="GNAT"/>
    <property type="match status" value="1"/>
</dbReference>
<evidence type="ECO:0000313" key="5">
    <source>
        <dbReference type="Proteomes" id="UP000014210"/>
    </source>
</evidence>
<dbReference type="Gene3D" id="3.40.630.30">
    <property type="match status" value="1"/>
</dbReference>
<dbReference type="InterPro" id="IPR000182">
    <property type="entry name" value="GNAT_dom"/>
</dbReference>